<organism evidence="2 3">
    <name type="scientific">Gloeothece verrucosa (strain PCC 7822)</name>
    <name type="common">Cyanothece sp. (strain PCC 7822)</name>
    <dbReference type="NCBI Taxonomy" id="497965"/>
    <lineage>
        <taxon>Bacteria</taxon>
        <taxon>Bacillati</taxon>
        <taxon>Cyanobacteriota</taxon>
        <taxon>Cyanophyceae</taxon>
        <taxon>Oscillatoriophycideae</taxon>
        <taxon>Chroococcales</taxon>
        <taxon>Aphanothecaceae</taxon>
        <taxon>Gloeothece</taxon>
        <taxon>Gloeothece verrucosa</taxon>
    </lineage>
</organism>
<dbReference type="AlphaFoldDB" id="E0U6B1"/>
<dbReference type="RefSeq" id="WP_013320557.1">
    <property type="nucleotide sequence ID" value="NC_014501.1"/>
</dbReference>
<dbReference type="KEGG" id="cyj:Cyan7822_0402"/>
<dbReference type="InterPro" id="IPR010359">
    <property type="entry name" value="IrrE_HExxH"/>
</dbReference>
<dbReference type="EMBL" id="CP002198">
    <property type="protein sequence ID" value="ADN12447.1"/>
    <property type="molecule type" value="Genomic_DNA"/>
</dbReference>
<dbReference type="Pfam" id="PF06114">
    <property type="entry name" value="Peptidase_M78"/>
    <property type="match status" value="1"/>
</dbReference>
<dbReference type="InterPro" id="IPR052345">
    <property type="entry name" value="Rad_response_metalloprotease"/>
</dbReference>
<gene>
    <name evidence="2" type="ordered locus">Cyan7822_0402</name>
</gene>
<keyword evidence="3" id="KW-1185">Reference proteome</keyword>
<dbReference type="Gene3D" id="1.10.10.2910">
    <property type="match status" value="1"/>
</dbReference>
<reference evidence="3" key="1">
    <citation type="journal article" date="2011" name="MBio">
        <title>Novel metabolic attributes of the genus Cyanothece, comprising a group of unicellular nitrogen-fixing Cyanobacteria.</title>
        <authorList>
            <person name="Bandyopadhyay A."/>
            <person name="Elvitigala T."/>
            <person name="Welsh E."/>
            <person name="Stockel J."/>
            <person name="Liberton M."/>
            <person name="Min H."/>
            <person name="Sherman L.A."/>
            <person name="Pakrasi H.B."/>
        </authorList>
    </citation>
    <scope>NUCLEOTIDE SEQUENCE [LARGE SCALE GENOMIC DNA]</scope>
    <source>
        <strain evidence="3">PCC 7822</strain>
    </source>
</reference>
<dbReference type="STRING" id="497965.Cyan7822_0402"/>
<dbReference type="PANTHER" id="PTHR43236">
    <property type="entry name" value="ANTITOXIN HIGA1"/>
    <property type="match status" value="1"/>
</dbReference>
<evidence type="ECO:0000313" key="2">
    <source>
        <dbReference type="EMBL" id="ADN12447.1"/>
    </source>
</evidence>
<sequence length="219" mass="25264">MPKSLTLPIFKPYRFISKAEIEAKATAILQQMQQVPNYRPKWPLDASRVAEFLGLDVVWDSIVSDEKGQIAARILPLEHLIEINEDIPTLRSGFGESTIAHEIGHWVLHINPEAVKQALHLERLGRKIQVEPLLCRSQNNLEGIEWQAQYFASCLLMPEYKLKEVSQGRNLSRWRHLYEMAAELGVTISNLIYRLKDMGWIDLSEHSYNNQLPTIKRLV</sequence>
<dbReference type="OrthoDB" id="9816277at2"/>
<protein>
    <recommendedName>
        <fullName evidence="1">IrrE N-terminal-like domain-containing protein</fullName>
    </recommendedName>
</protein>
<proteinExistence type="predicted"/>
<feature type="domain" description="IrrE N-terminal-like" evidence="1">
    <location>
        <begin position="97"/>
        <end position="196"/>
    </location>
</feature>
<dbReference type="eggNOG" id="COG2856">
    <property type="taxonomic scope" value="Bacteria"/>
</dbReference>
<evidence type="ECO:0000259" key="1">
    <source>
        <dbReference type="Pfam" id="PF06114"/>
    </source>
</evidence>
<name>E0U6B1_GLOV7</name>
<dbReference type="Proteomes" id="UP000008206">
    <property type="component" value="Chromosome"/>
</dbReference>
<dbReference type="HOGENOM" id="CLU_1198174_0_0_3"/>
<dbReference type="PANTHER" id="PTHR43236:SF1">
    <property type="entry name" value="BLL7220 PROTEIN"/>
    <property type="match status" value="1"/>
</dbReference>
<accession>E0U6B1</accession>
<evidence type="ECO:0000313" key="3">
    <source>
        <dbReference type="Proteomes" id="UP000008206"/>
    </source>
</evidence>